<comment type="similarity">
    <text evidence="2">Belongs to the cation diffusion facilitator (CDF) transporter (TC 2.A.4) family. SLC30A subfamily.</text>
</comment>
<dbReference type="Pfam" id="PF01545">
    <property type="entry name" value="Cation_efflux"/>
    <property type="match status" value="1"/>
</dbReference>
<name>A0A2U3KXW1_9FIRM</name>
<dbReference type="InterPro" id="IPR036837">
    <property type="entry name" value="Cation_efflux_CTD_sf"/>
</dbReference>
<dbReference type="PANTHER" id="PTHR11562:SF17">
    <property type="entry name" value="RE54080P-RELATED"/>
    <property type="match status" value="1"/>
</dbReference>
<proteinExistence type="inferred from homology"/>
<evidence type="ECO:0000256" key="2">
    <source>
        <dbReference type="ARBA" id="ARBA00008873"/>
    </source>
</evidence>
<feature type="domain" description="Cation efflux protein cytoplasmic" evidence="10">
    <location>
        <begin position="94"/>
        <end position="168"/>
    </location>
</feature>
<protein>
    <submittedName>
        <fullName evidence="11">Cation diffusion facilitator family transporter</fullName>
    </submittedName>
</protein>
<organism evidence="11 12">
    <name type="scientific">Candidatus Desulfosporosinus infrequens</name>
    <dbReference type="NCBI Taxonomy" id="2043169"/>
    <lineage>
        <taxon>Bacteria</taxon>
        <taxon>Bacillati</taxon>
        <taxon>Bacillota</taxon>
        <taxon>Clostridia</taxon>
        <taxon>Eubacteriales</taxon>
        <taxon>Desulfitobacteriaceae</taxon>
        <taxon>Desulfosporosinus</taxon>
    </lineage>
</organism>
<evidence type="ECO:0000256" key="7">
    <source>
        <dbReference type="ARBA" id="ARBA00023136"/>
    </source>
</evidence>
<keyword evidence="4 8" id="KW-0812">Transmembrane</keyword>
<gene>
    <name evidence="11" type="ORF">SBF1_3090006</name>
</gene>
<evidence type="ECO:0000259" key="9">
    <source>
        <dbReference type="Pfam" id="PF01545"/>
    </source>
</evidence>
<dbReference type="InterPro" id="IPR027469">
    <property type="entry name" value="Cation_efflux_TMD_sf"/>
</dbReference>
<dbReference type="Pfam" id="PF16916">
    <property type="entry name" value="ZT_dimer"/>
    <property type="match status" value="1"/>
</dbReference>
<dbReference type="InterPro" id="IPR058533">
    <property type="entry name" value="Cation_efflux_TM"/>
</dbReference>
<dbReference type="InterPro" id="IPR027470">
    <property type="entry name" value="Cation_efflux_CTD"/>
</dbReference>
<evidence type="ECO:0000256" key="4">
    <source>
        <dbReference type="ARBA" id="ARBA00022692"/>
    </source>
</evidence>
<evidence type="ECO:0000256" key="6">
    <source>
        <dbReference type="ARBA" id="ARBA00023065"/>
    </source>
</evidence>
<dbReference type="Proteomes" id="UP000238916">
    <property type="component" value="Unassembled WGS sequence"/>
</dbReference>
<reference evidence="12" key="1">
    <citation type="submission" date="2018-02" db="EMBL/GenBank/DDBJ databases">
        <authorList>
            <person name="Hausmann B."/>
        </authorList>
    </citation>
    <scope>NUCLEOTIDE SEQUENCE [LARGE SCALE GENOMIC DNA]</scope>
    <source>
        <strain evidence="12">Peat soil MAG SbF1</strain>
    </source>
</reference>
<dbReference type="GO" id="GO:0005886">
    <property type="term" value="C:plasma membrane"/>
    <property type="evidence" value="ECO:0007669"/>
    <property type="project" value="TreeGrafter"/>
</dbReference>
<dbReference type="SUPFAM" id="SSF161111">
    <property type="entry name" value="Cation efflux protein transmembrane domain-like"/>
    <property type="match status" value="1"/>
</dbReference>
<accession>A0A2U3KXW1</accession>
<evidence type="ECO:0000256" key="5">
    <source>
        <dbReference type="ARBA" id="ARBA00022989"/>
    </source>
</evidence>
<evidence type="ECO:0000313" key="12">
    <source>
        <dbReference type="Proteomes" id="UP000238916"/>
    </source>
</evidence>
<dbReference type="InterPro" id="IPR002524">
    <property type="entry name" value="Cation_efflux"/>
</dbReference>
<evidence type="ECO:0000256" key="1">
    <source>
        <dbReference type="ARBA" id="ARBA00004141"/>
    </source>
</evidence>
<evidence type="ECO:0000313" key="11">
    <source>
        <dbReference type="EMBL" id="SPF44472.1"/>
    </source>
</evidence>
<keyword evidence="7 8" id="KW-0472">Membrane</keyword>
<evidence type="ECO:0000256" key="8">
    <source>
        <dbReference type="SAM" id="Phobius"/>
    </source>
</evidence>
<dbReference type="EMBL" id="OMOF01000234">
    <property type="protein sequence ID" value="SPF44472.1"/>
    <property type="molecule type" value="Genomic_DNA"/>
</dbReference>
<feature type="domain" description="Cation efflux protein transmembrane" evidence="9">
    <location>
        <begin position="1"/>
        <end position="88"/>
    </location>
</feature>
<evidence type="ECO:0000259" key="10">
    <source>
        <dbReference type="Pfam" id="PF16916"/>
    </source>
</evidence>
<keyword evidence="6" id="KW-0406">Ion transport</keyword>
<dbReference type="SUPFAM" id="SSF160240">
    <property type="entry name" value="Cation efflux protein cytoplasmic domain-like"/>
    <property type="match status" value="1"/>
</dbReference>
<evidence type="ECO:0000256" key="3">
    <source>
        <dbReference type="ARBA" id="ARBA00022448"/>
    </source>
</evidence>
<keyword evidence="3" id="KW-0813">Transport</keyword>
<dbReference type="Gene3D" id="1.20.1510.10">
    <property type="entry name" value="Cation efflux protein transmembrane domain"/>
    <property type="match status" value="1"/>
</dbReference>
<dbReference type="NCBIfam" id="TIGR01297">
    <property type="entry name" value="CDF"/>
    <property type="match status" value="1"/>
</dbReference>
<keyword evidence="5 8" id="KW-1133">Transmembrane helix</keyword>
<dbReference type="AlphaFoldDB" id="A0A2U3KXW1"/>
<feature type="transmembrane region" description="Helical" evidence="8">
    <location>
        <begin position="39"/>
        <end position="57"/>
    </location>
</feature>
<sequence>MIIVATVGLIVNIVIVLNLRQNTNNLNVRSAFLHFTGDALADLGVLLGGIVIIFTGWSKVDTLLSSILACLILKSAVKMTWECLRIFLESVPGNISIKELRSTVLAIEGVRGVNDIHVWAISQEVIAMTAHVWVTELSKEETLELLHTIQHTIFDKFGIAHTTIQFEYCACSSCFHSKTDHQKQCSLCIDLCPTG</sequence>
<dbReference type="InterPro" id="IPR050681">
    <property type="entry name" value="CDF/SLC30A"/>
</dbReference>
<dbReference type="GO" id="GO:0005385">
    <property type="term" value="F:zinc ion transmembrane transporter activity"/>
    <property type="evidence" value="ECO:0007669"/>
    <property type="project" value="TreeGrafter"/>
</dbReference>
<comment type="subcellular location">
    <subcellularLocation>
        <location evidence="1">Membrane</location>
        <topology evidence="1">Multi-pass membrane protein</topology>
    </subcellularLocation>
</comment>
<dbReference type="PANTHER" id="PTHR11562">
    <property type="entry name" value="CATION EFFLUX PROTEIN/ ZINC TRANSPORTER"/>
    <property type="match status" value="1"/>
</dbReference>